<dbReference type="EMBL" id="LATX01002461">
    <property type="protein sequence ID" value="KTB28904.1"/>
    <property type="molecule type" value="Genomic_DNA"/>
</dbReference>
<proteinExistence type="predicted"/>
<sequence length="369" mass="42185">MPKAKAKSKSKVSSVNAAVKSQPTSSGKRSHKAKAAAASSAAAEPLKPKKWGKKSDWPKPELKFLQSWLPSYVEMKGSKEPFWSKLFPDFLEAFPKYKPKEMPMEQESSEEASLNESAEQPKEAGGAQSDGAIEQSSIQVGNRATDQEAGQSPDGVVDIIIEDDSEYVSKWSDNKKKITQWFYNHEKDDSCTVAFQPYFKALSQTSCQPQRIPTFKYYMWLPEYALKSESLDEVEVNEDSKDRENGKCQKNIEDWDDLTNTEKKELLKTHAITIRYHVAKYLFKKEKKSVWCQLEKENEEDYDERVHKHKAFKLGMAITTEEDGLEVKELCRSNAIPVSQAWARGMSADMHNFYLLFHMQIENILHFNG</sequence>
<name>A0A0W0EXU9_MONRR</name>
<evidence type="ECO:0000256" key="1">
    <source>
        <dbReference type="SAM" id="MobiDB-lite"/>
    </source>
</evidence>
<evidence type="ECO:0000313" key="2">
    <source>
        <dbReference type="EMBL" id="KTB28904.1"/>
    </source>
</evidence>
<dbReference type="Proteomes" id="UP000054988">
    <property type="component" value="Unassembled WGS sequence"/>
</dbReference>
<feature type="region of interest" description="Disordered" evidence="1">
    <location>
        <begin position="1"/>
        <end position="58"/>
    </location>
</feature>
<reference evidence="2 3" key="1">
    <citation type="submission" date="2015-12" db="EMBL/GenBank/DDBJ databases">
        <title>Draft genome sequence of Moniliophthora roreri, the causal agent of frosty pod rot of cacao.</title>
        <authorList>
            <person name="Aime M.C."/>
            <person name="Diaz-Valderrama J.R."/>
            <person name="Kijpornyongpan T."/>
            <person name="Phillips-Mora W."/>
        </authorList>
    </citation>
    <scope>NUCLEOTIDE SEQUENCE [LARGE SCALE GENOMIC DNA]</scope>
    <source>
        <strain evidence="2 3">MCA 2952</strain>
    </source>
</reference>
<gene>
    <name evidence="2" type="ORF">WG66_18511</name>
</gene>
<evidence type="ECO:0000313" key="3">
    <source>
        <dbReference type="Proteomes" id="UP000054988"/>
    </source>
</evidence>
<feature type="region of interest" description="Disordered" evidence="1">
    <location>
        <begin position="98"/>
        <end position="130"/>
    </location>
</feature>
<comment type="caution">
    <text evidence="2">The sequence shown here is derived from an EMBL/GenBank/DDBJ whole genome shotgun (WGS) entry which is preliminary data.</text>
</comment>
<accession>A0A0W0EXU9</accession>
<protein>
    <submittedName>
        <fullName evidence="2">Uncharacterized protein</fullName>
    </submittedName>
</protein>
<dbReference type="AlphaFoldDB" id="A0A0W0EXU9"/>
<organism evidence="2 3">
    <name type="scientific">Moniliophthora roreri</name>
    <name type="common">Frosty pod rot fungus</name>
    <name type="synonym">Monilia roreri</name>
    <dbReference type="NCBI Taxonomy" id="221103"/>
    <lineage>
        <taxon>Eukaryota</taxon>
        <taxon>Fungi</taxon>
        <taxon>Dikarya</taxon>
        <taxon>Basidiomycota</taxon>
        <taxon>Agaricomycotina</taxon>
        <taxon>Agaricomycetes</taxon>
        <taxon>Agaricomycetidae</taxon>
        <taxon>Agaricales</taxon>
        <taxon>Marasmiineae</taxon>
        <taxon>Marasmiaceae</taxon>
        <taxon>Moniliophthora</taxon>
    </lineage>
</organism>
<feature type="compositionally biased region" description="Low complexity" evidence="1">
    <location>
        <begin position="11"/>
        <end position="21"/>
    </location>
</feature>
<feature type="compositionally biased region" description="Basic residues" evidence="1">
    <location>
        <begin position="1"/>
        <end position="10"/>
    </location>
</feature>